<accession>A0A061ABA2</accession>
<evidence type="ECO:0000259" key="4">
    <source>
        <dbReference type="PROSITE" id="PS50893"/>
    </source>
</evidence>
<keyword evidence="3" id="KW-0067">ATP-binding</keyword>
<organism evidence="5 6">
    <name type="scientific">Acholeplasma oculi</name>
    <dbReference type="NCBI Taxonomy" id="35623"/>
    <lineage>
        <taxon>Bacteria</taxon>
        <taxon>Bacillati</taxon>
        <taxon>Mycoplasmatota</taxon>
        <taxon>Mollicutes</taxon>
        <taxon>Acholeplasmatales</taxon>
        <taxon>Acholeplasmataceae</taxon>
        <taxon>Acholeplasma</taxon>
    </lineage>
</organism>
<dbReference type="OrthoDB" id="389713at2"/>
<evidence type="ECO:0000256" key="3">
    <source>
        <dbReference type="ARBA" id="ARBA00022840"/>
    </source>
</evidence>
<dbReference type="SUPFAM" id="SSF52540">
    <property type="entry name" value="P-loop containing nucleoside triphosphate hydrolases"/>
    <property type="match status" value="1"/>
</dbReference>
<dbReference type="SMART" id="SM00382">
    <property type="entry name" value="AAA"/>
    <property type="match status" value="1"/>
</dbReference>
<dbReference type="KEGG" id="aoc:Aocu_10970"/>
<dbReference type="GO" id="GO:0005524">
    <property type="term" value="F:ATP binding"/>
    <property type="evidence" value="ECO:0007669"/>
    <property type="project" value="UniProtKB-KW"/>
</dbReference>
<dbReference type="InterPro" id="IPR027417">
    <property type="entry name" value="P-loop_NTPase"/>
</dbReference>
<evidence type="ECO:0000313" key="5">
    <source>
        <dbReference type="EMBL" id="CDR31170.1"/>
    </source>
</evidence>
<dbReference type="GO" id="GO:0016887">
    <property type="term" value="F:ATP hydrolysis activity"/>
    <property type="evidence" value="ECO:0007669"/>
    <property type="project" value="InterPro"/>
</dbReference>
<dbReference type="STRING" id="35623.Aocu_10970"/>
<feature type="domain" description="ABC transporter" evidence="4">
    <location>
        <begin position="4"/>
        <end position="226"/>
    </location>
</feature>
<dbReference type="HOGENOM" id="CLU_000604_1_2_14"/>
<proteinExistence type="predicted"/>
<name>A0A061ABA2_9MOLU</name>
<dbReference type="PANTHER" id="PTHR42939:SF1">
    <property type="entry name" value="ABC TRANSPORTER ATP-BINDING PROTEIN ALBC-RELATED"/>
    <property type="match status" value="1"/>
</dbReference>
<evidence type="ECO:0000313" key="6">
    <source>
        <dbReference type="Proteomes" id="UP000032434"/>
    </source>
</evidence>
<dbReference type="Pfam" id="PF00005">
    <property type="entry name" value="ABC_tran"/>
    <property type="match status" value="1"/>
</dbReference>
<dbReference type="PROSITE" id="PS50893">
    <property type="entry name" value="ABC_TRANSPORTER_2"/>
    <property type="match status" value="1"/>
</dbReference>
<dbReference type="InterPro" id="IPR051782">
    <property type="entry name" value="ABC_Transporter_VariousFunc"/>
</dbReference>
<dbReference type="Proteomes" id="UP000032434">
    <property type="component" value="Chromosome 1"/>
</dbReference>
<keyword evidence="1" id="KW-0813">Transport</keyword>
<gene>
    <name evidence="5" type="ORF">Aocu_10970</name>
</gene>
<protein>
    <submittedName>
        <fullName evidence="5">ABC-type transport system, ATPase component</fullName>
    </submittedName>
</protein>
<keyword evidence="2" id="KW-0547">Nucleotide-binding</keyword>
<dbReference type="Gene3D" id="3.40.50.300">
    <property type="entry name" value="P-loop containing nucleotide triphosphate hydrolases"/>
    <property type="match status" value="1"/>
</dbReference>
<dbReference type="PANTHER" id="PTHR42939">
    <property type="entry name" value="ABC TRANSPORTER ATP-BINDING PROTEIN ALBC-RELATED"/>
    <property type="match status" value="1"/>
</dbReference>
<dbReference type="PATRIC" id="fig|35623.3.peg.1097"/>
<keyword evidence="6" id="KW-1185">Reference proteome</keyword>
<dbReference type="InterPro" id="IPR003439">
    <property type="entry name" value="ABC_transporter-like_ATP-bd"/>
</dbReference>
<reference evidence="6" key="1">
    <citation type="submission" date="2014-05" db="EMBL/GenBank/DDBJ databases">
        <authorList>
            <person name="Kube M."/>
        </authorList>
    </citation>
    <scope>NUCLEOTIDE SEQUENCE [LARGE SCALE GENOMIC DNA]</scope>
</reference>
<evidence type="ECO:0000256" key="2">
    <source>
        <dbReference type="ARBA" id="ARBA00022741"/>
    </source>
</evidence>
<dbReference type="InterPro" id="IPR003593">
    <property type="entry name" value="AAA+_ATPase"/>
</dbReference>
<dbReference type="EMBL" id="LK028559">
    <property type="protein sequence ID" value="CDR31170.1"/>
    <property type="molecule type" value="Genomic_DNA"/>
</dbReference>
<dbReference type="FunCoup" id="A0A061ABA2">
    <property type="interactions" value="93"/>
</dbReference>
<dbReference type="InParanoid" id="A0A061ABA2"/>
<evidence type="ECO:0000256" key="1">
    <source>
        <dbReference type="ARBA" id="ARBA00022448"/>
    </source>
</evidence>
<sequence>MSLLEIKNLTKIYQNQAVLKDVSLEVLSNQMIGLLGPNGSGKTTLIKLINGLIQPTTGKIYIHGKLMEPYLKKHISFLPERSYLDMNQTVNSALKMFDDIFDDFIIEDAKHIIELFKIPLNKRLSQLSKGQKGKVQLGLVFGRKTDLYILDEPLDGVDPASRDFIMKIIKKYKKDQSTVILSTHQVADIEDQIDGVILLKEGALIEAGPISILEKKYQMTLGKYFKEVYRYDEKTI</sequence>
<dbReference type="RefSeq" id="WP_052670098.1">
    <property type="nucleotide sequence ID" value="NZ_FUZK01000001.1"/>
</dbReference>
<dbReference type="AlphaFoldDB" id="A0A061ABA2"/>